<accession>A0ABW6XYV6</accession>
<dbReference type="PANTHER" id="PTHR33164:SF99">
    <property type="entry name" value="MARR FAMILY REGULATORY PROTEIN"/>
    <property type="match status" value="1"/>
</dbReference>
<sequence length="147" mass="15920">MTSPADELDARVVGLFAVVNRRYAREAEAAATAQDLTPLQAKALLYSADPVPMRALAERLHAEPSNLTALVDRLEERGLAERRSGATDRRVKLVAATEAGHRAIAELRTAMPFATDPLGALDRDQRETLGRLLALIADEPWPADATP</sequence>
<dbReference type="RefSeq" id="WP_030315086.1">
    <property type="nucleotide sequence ID" value="NZ_JBIBDZ010000010.1"/>
</dbReference>
<reference evidence="2 3" key="1">
    <citation type="submission" date="2024-10" db="EMBL/GenBank/DDBJ databases">
        <title>The Natural Products Discovery Center: Release of the First 8490 Sequenced Strains for Exploring Actinobacteria Biosynthetic Diversity.</title>
        <authorList>
            <person name="Kalkreuter E."/>
            <person name="Kautsar S.A."/>
            <person name="Yang D."/>
            <person name="Bader C.D."/>
            <person name="Teijaro C.N."/>
            <person name="Fluegel L."/>
            <person name="Davis C.M."/>
            <person name="Simpson J.R."/>
            <person name="Lauterbach L."/>
            <person name="Steele A.D."/>
            <person name="Gui C."/>
            <person name="Meng S."/>
            <person name="Li G."/>
            <person name="Viehrig K."/>
            <person name="Ye F."/>
            <person name="Su P."/>
            <person name="Kiefer A.F."/>
            <person name="Nichols A."/>
            <person name="Cepeda A.J."/>
            <person name="Yan W."/>
            <person name="Fan B."/>
            <person name="Jiang Y."/>
            <person name="Adhikari A."/>
            <person name="Zheng C.-J."/>
            <person name="Schuster L."/>
            <person name="Cowan T.M."/>
            <person name="Smanski M.J."/>
            <person name="Chevrette M.G."/>
            <person name="De Carvalho L.P.S."/>
            <person name="Shen B."/>
        </authorList>
    </citation>
    <scope>NUCLEOTIDE SEQUENCE [LARGE SCALE GENOMIC DNA]</scope>
    <source>
        <strain evidence="2 3">NPDC012605</strain>
    </source>
</reference>
<protein>
    <submittedName>
        <fullName evidence="2">MarR family winged helix-turn-helix transcriptional regulator</fullName>
    </submittedName>
</protein>
<gene>
    <name evidence="2" type="ORF">ACFY8C_30070</name>
</gene>
<organism evidence="2 3">
    <name type="scientific">Streptomyces flavochromogenes</name>
    <dbReference type="NCBI Taxonomy" id="68199"/>
    <lineage>
        <taxon>Bacteria</taxon>
        <taxon>Bacillati</taxon>
        <taxon>Actinomycetota</taxon>
        <taxon>Actinomycetes</taxon>
        <taxon>Kitasatosporales</taxon>
        <taxon>Streptomycetaceae</taxon>
        <taxon>Streptomyces</taxon>
    </lineage>
</organism>
<proteinExistence type="predicted"/>
<dbReference type="Gene3D" id="1.10.10.10">
    <property type="entry name" value="Winged helix-like DNA-binding domain superfamily/Winged helix DNA-binding domain"/>
    <property type="match status" value="1"/>
</dbReference>
<keyword evidence="3" id="KW-1185">Reference proteome</keyword>
<dbReference type="PANTHER" id="PTHR33164">
    <property type="entry name" value="TRANSCRIPTIONAL REGULATOR, MARR FAMILY"/>
    <property type="match status" value="1"/>
</dbReference>
<comment type="caution">
    <text evidence="2">The sequence shown here is derived from an EMBL/GenBank/DDBJ whole genome shotgun (WGS) entry which is preliminary data.</text>
</comment>
<dbReference type="EMBL" id="JBIBDZ010000010">
    <property type="protein sequence ID" value="MFF5922549.1"/>
    <property type="molecule type" value="Genomic_DNA"/>
</dbReference>
<evidence type="ECO:0000313" key="3">
    <source>
        <dbReference type="Proteomes" id="UP001602370"/>
    </source>
</evidence>
<dbReference type="Pfam" id="PF01047">
    <property type="entry name" value="MarR"/>
    <property type="match status" value="1"/>
</dbReference>
<dbReference type="InterPro" id="IPR036388">
    <property type="entry name" value="WH-like_DNA-bd_sf"/>
</dbReference>
<dbReference type="SUPFAM" id="SSF46785">
    <property type="entry name" value="Winged helix' DNA-binding domain"/>
    <property type="match status" value="1"/>
</dbReference>
<dbReference type="InterPro" id="IPR000835">
    <property type="entry name" value="HTH_MarR-typ"/>
</dbReference>
<dbReference type="PROSITE" id="PS50995">
    <property type="entry name" value="HTH_MARR_2"/>
    <property type="match status" value="1"/>
</dbReference>
<feature type="domain" description="HTH marR-type" evidence="1">
    <location>
        <begin position="9"/>
        <end position="138"/>
    </location>
</feature>
<dbReference type="InterPro" id="IPR039422">
    <property type="entry name" value="MarR/SlyA-like"/>
</dbReference>
<dbReference type="PRINTS" id="PR00598">
    <property type="entry name" value="HTHMARR"/>
</dbReference>
<dbReference type="SMART" id="SM00347">
    <property type="entry name" value="HTH_MARR"/>
    <property type="match status" value="1"/>
</dbReference>
<evidence type="ECO:0000259" key="1">
    <source>
        <dbReference type="PROSITE" id="PS50995"/>
    </source>
</evidence>
<evidence type="ECO:0000313" key="2">
    <source>
        <dbReference type="EMBL" id="MFF5922549.1"/>
    </source>
</evidence>
<name>A0ABW6XYV6_9ACTN</name>
<dbReference type="Proteomes" id="UP001602370">
    <property type="component" value="Unassembled WGS sequence"/>
</dbReference>
<dbReference type="InterPro" id="IPR036390">
    <property type="entry name" value="WH_DNA-bd_sf"/>
</dbReference>